<dbReference type="AlphaFoldDB" id="A0A101T7S1"/>
<reference evidence="1 2" key="1">
    <citation type="submission" date="2015-10" db="EMBL/GenBank/DDBJ databases">
        <title>Draft genome sequence of Streptomyces griseoruber DSM 40281, type strain for the species Streptomyces griseoruber.</title>
        <authorList>
            <person name="Ruckert C."/>
            <person name="Winkler A."/>
            <person name="Kalinowski J."/>
            <person name="Kampfer P."/>
            <person name="Glaeser S."/>
        </authorList>
    </citation>
    <scope>NUCLEOTIDE SEQUENCE [LARGE SCALE GENOMIC DNA]</scope>
    <source>
        <strain evidence="1 2">DSM 40281</strain>
    </source>
</reference>
<name>A0A101T7S1_9ACTN</name>
<comment type="caution">
    <text evidence="1">The sequence shown here is derived from an EMBL/GenBank/DDBJ whole genome shotgun (WGS) entry which is preliminary data.</text>
</comment>
<protein>
    <submittedName>
        <fullName evidence="1">Uncharacterized protein</fullName>
    </submittedName>
</protein>
<evidence type="ECO:0000313" key="1">
    <source>
        <dbReference type="EMBL" id="KUN87261.1"/>
    </source>
</evidence>
<accession>A0A101T7S1</accession>
<proteinExistence type="predicted"/>
<gene>
    <name evidence="1" type="ORF">AQJ64_08330</name>
</gene>
<dbReference type="EMBL" id="LMWW01000008">
    <property type="protein sequence ID" value="KUN87261.1"/>
    <property type="molecule type" value="Genomic_DNA"/>
</dbReference>
<evidence type="ECO:0000313" key="2">
    <source>
        <dbReference type="Proteomes" id="UP000052982"/>
    </source>
</evidence>
<keyword evidence="2" id="KW-1185">Reference proteome</keyword>
<dbReference type="Proteomes" id="UP000052982">
    <property type="component" value="Unassembled WGS sequence"/>
</dbReference>
<sequence length="63" mass="6604">MARSGSVGFGTENFHEGVVRFDHDHYLEGWTLTVGVGAAVIGLLVGDATRAGYGVTVTDPRAL</sequence>
<organism evidence="1 2">
    <name type="scientific">Streptomyces griseoruber</name>
    <dbReference type="NCBI Taxonomy" id="1943"/>
    <lineage>
        <taxon>Bacteria</taxon>
        <taxon>Bacillati</taxon>
        <taxon>Actinomycetota</taxon>
        <taxon>Actinomycetes</taxon>
        <taxon>Kitasatosporales</taxon>
        <taxon>Streptomycetaceae</taxon>
        <taxon>Streptomyces</taxon>
    </lineage>
</organism>